<dbReference type="EMBL" id="JNAX01000002">
    <property type="protein sequence ID" value="KGG22393.1"/>
    <property type="molecule type" value="Genomic_DNA"/>
</dbReference>
<reference evidence="2" key="1">
    <citation type="journal article" date="2014" name="Sci. Data">
        <title>Genomes of diverse isolates of the marine cyanobacterium Prochlorococcus.</title>
        <authorList>
            <person name="Biller S."/>
            <person name="Berube P."/>
            <person name="Thompson J."/>
            <person name="Kelly L."/>
            <person name="Roggensack S."/>
            <person name="Awad L."/>
            <person name="Roache-Johnson K."/>
            <person name="Ding H."/>
            <person name="Giovannoni S.J."/>
            <person name="Moore L.R."/>
            <person name="Chisholm S.W."/>
        </authorList>
    </citation>
    <scope>NUCLEOTIDE SEQUENCE [LARGE SCALE GENOMIC DNA]</scope>
    <source>
        <strain evidence="2">PAC1</strain>
    </source>
</reference>
<accession>A0A0A2C7T1</accession>
<gene>
    <name evidence="1" type="ORF">EV03_0062</name>
</gene>
<comment type="caution">
    <text evidence="1">The sequence shown here is derived from an EMBL/GenBank/DDBJ whole genome shotgun (WGS) entry which is preliminary data.</text>
</comment>
<sequence length="64" mass="7473">MNADKQLKDILHMAVNNAVSRMKILRRAADRRCLFNEYKEWLGESIDDEVLAIPSEIIQNELDK</sequence>
<evidence type="ECO:0000313" key="1">
    <source>
        <dbReference type="EMBL" id="KGG22393.1"/>
    </source>
</evidence>
<organism evidence="1 2">
    <name type="scientific">Prochlorococcus marinus str. PAC1</name>
    <dbReference type="NCBI Taxonomy" id="59924"/>
    <lineage>
        <taxon>Bacteria</taxon>
        <taxon>Bacillati</taxon>
        <taxon>Cyanobacteriota</taxon>
        <taxon>Cyanophyceae</taxon>
        <taxon>Synechococcales</taxon>
        <taxon>Prochlorococcaceae</taxon>
        <taxon>Prochlorococcus</taxon>
    </lineage>
</organism>
<name>A0A0A2C7T1_PROMR</name>
<protein>
    <submittedName>
        <fullName evidence="1">Uncharacterized protein</fullName>
    </submittedName>
</protein>
<proteinExistence type="predicted"/>
<dbReference type="RefSeq" id="WP_036904117.1">
    <property type="nucleotide sequence ID" value="NZ_CP138967.1"/>
</dbReference>
<evidence type="ECO:0000313" key="2">
    <source>
        <dbReference type="Proteomes" id="UP000030392"/>
    </source>
</evidence>
<dbReference type="AlphaFoldDB" id="A0A0A2C7T1"/>
<dbReference type="Proteomes" id="UP000030392">
    <property type="component" value="Unassembled WGS sequence"/>
</dbReference>